<reference evidence="2" key="1">
    <citation type="submission" date="2012-11" db="EMBL/GenBank/DDBJ databases">
        <authorList>
            <person name="Lucero-Rivera Y.E."/>
            <person name="Tovar-Ramirez D."/>
        </authorList>
    </citation>
    <scope>NUCLEOTIDE SEQUENCE [LARGE SCALE GENOMIC DNA]</scope>
    <source>
        <strain evidence="2">Araruama</strain>
    </source>
</reference>
<evidence type="ECO:0000313" key="2">
    <source>
        <dbReference type="Proteomes" id="UP000189670"/>
    </source>
</evidence>
<sequence>MKKISIFFILLFPIICLAEEIYHPADVNQDWKLTTQEFEAFNEAWRTMQSWPVAPDPIQMDDVTRGAYLVSFGEDYSFDETQKKHRMNLIF</sequence>
<evidence type="ECO:0000313" key="1">
    <source>
        <dbReference type="EMBL" id="ETR69737.1"/>
    </source>
</evidence>
<protein>
    <recommendedName>
        <fullName evidence="3">EF-hand domain-containing protein</fullName>
    </recommendedName>
</protein>
<dbReference type="EMBL" id="ATBP01000573">
    <property type="protein sequence ID" value="ETR69737.1"/>
    <property type="molecule type" value="Genomic_DNA"/>
</dbReference>
<organism evidence="1 2">
    <name type="scientific">Candidatus Magnetoglobus multicellularis str. Araruama</name>
    <dbReference type="NCBI Taxonomy" id="890399"/>
    <lineage>
        <taxon>Bacteria</taxon>
        <taxon>Pseudomonadati</taxon>
        <taxon>Thermodesulfobacteriota</taxon>
        <taxon>Desulfobacteria</taxon>
        <taxon>Desulfobacterales</taxon>
        <taxon>Desulfobacteraceae</taxon>
        <taxon>Candidatus Magnetoglobus</taxon>
    </lineage>
</organism>
<accession>A0A1V1P4F1</accession>
<proteinExistence type="predicted"/>
<dbReference type="Proteomes" id="UP000189670">
    <property type="component" value="Unassembled WGS sequence"/>
</dbReference>
<name>A0A1V1P4F1_9BACT</name>
<dbReference type="AlphaFoldDB" id="A0A1V1P4F1"/>
<evidence type="ECO:0008006" key="3">
    <source>
        <dbReference type="Google" id="ProtNLM"/>
    </source>
</evidence>
<gene>
    <name evidence="1" type="ORF">OMM_09345</name>
</gene>
<comment type="caution">
    <text evidence="1">The sequence shown here is derived from an EMBL/GenBank/DDBJ whole genome shotgun (WGS) entry which is preliminary data.</text>
</comment>